<protein>
    <submittedName>
        <fullName evidence="1">Uncharacterized protein</fullName>
    </submittedName>
</protein>
<dbReference type="PANTHER" id="PTHR38733:SF1">
    <property type="entry name" value="TYPE IV METHYL-DIRECTED RESTRICTION ENZYME ECOKMCRBC"/>
    <property type="match status" value="1"/>
</dbReference>
<proteinExistence type="predicted"/>
<dbReference type="EMBL" id="BNAL01000025">
    <property type="protein sequence ID" value="GHG06641.1"/>
    <property type="molecule type" value="Genomic_DNA"/>
</dbReference>
<organism evidence="1 2">
    <name type="scientific">Deinococcus piscis</name>
    <dbReference type="NCBI Taxonomy" id="394230"/>
    <lineage>
        <taxon>Bacteria</taxon>
        <taxon>Thermotogati</taxon>
        <taxon>Deinococcota</taxon>
        <taxon>Deinococci</taxon>
        <taxon>Deinococcales</taxon>
        <taxon>Deinococcaceae</taxon>
        <taxon>Deinococcus</taxon>
    </lineage>
</organism>
<evidence type="ECO:0000313" key="1">
    <source>
        <dbReference type="EMBL" id="GHG06641.1"/>
    </source>
</evidence>
<accession>A0ABQ3K9Y4</accession>
<keyword evidence="2" id="KW-1185">Reference proteome</keyword>
<dbReference type="PANTHER" id="PTHR38733">
    <property type="entry name" value="PROTEIN MCRC"/>
    <property type="match status" value="1"/>
</dbReference>
<name>A0ABQ3K9Y4_9DEIO</name>
<dbReference type="Pfam" id="PF10117">
    <property type="entry name" value="McrBC"/>
    <property type="match status" value="1"/>
</dbReference>
<reference evidence="2" key="1">
    <citation type="journal article" date="2019" name="Int. J. Syst. Evol. Microbiol.">
        <title>The Global Catalogue of Microorganisms (GCM) 10K type strain sequencing project: providing services to taxonomists for standard genome sequencing and annotation.</title>
        <authorList>
            <consortium name="The Broad Institute Genomics Platform"/>
            <consortium name="The Broad Institute Genome Sequencing Center for Infectious Disease"/>
            <person name="Wu L."/>
            <person name="Ma J."/>
        </authorList>
    </citation>
    <scope>NUCLEOTIDE SEQUENCE [LARGE SCALE GENOMIC DNA]</scope>
    <source>
        <strain evidence="2">CGMCC 1.18439</strain>
    </source>
</reference>
<sequence length="126" mass="14281">MNAEGIHILREYDRIVQGETSGWQGETFFLAAQSFQALVALIERETETHDQSNLNPVATFSHERGRPALRLQQWVGVLRLPDGTVLEVLPKTHERGDDAQACRDVLLQMLAVTDERFREALPTLSR</sequence>
<dbReference type="RefSeq" id="WP_189643477.1">
    <property type="nucleotide sequence ID" value="NZ_BNAL01000025.1"/>
</dbReference>
<dbReference type="InterPro" id="IPR019292">
    <property type="entry name" value="McrC"/>
</dbReference>
<gene>
    <name evidence="1" type="ORF">GCM10017783_19000</name>
</gene>
<evidence type="ECO:0000313" key="2">
    <source>
        <dbReference type="Proteomes" id="UP000632154"/>
    </source>
</evidence>
<dbReference type="Proteomes" id="UP000632154">
    <property type="component" value="Unassembled WGS sequence"/>
</dbReference>
<comment type="caution">
    <text evidence="1">The sequence shown here is derived from an EMBL/GenBank/DDBJ whole genome shotgun (WGS) entry which is preliminary data.</text>
</comment>